<keyword evidence="1" id="KW-0808">Transferase</keyword>
<dbReference type="GO" id="GO:0016787">
    <property type="term" value="F:hydrolase activity"/>
    <property type="evidence" value="ECO:0007669"/>
    <property type="project" value="UniProtKB-KW"/>
</dbReference>
<evidence type="ECO:0000313" key="9">
    <source>
        <dbReference type="Proteomes" id="UP000257109"/>
    </source>
</evidence>
<keyword evidence="4" id="KW-0255">Endonuclease</keyword>
<evidence type="ECO:0000313" key="8">
    <source>
        <dbReference type="EMBL" id="RDY01785.1"/>
    </source>
</evidence>
<protein>
    <submittedName>
        <fullName evidence="8">Retrovirus-related Pol polyprotein</fullName>
    </submittedName>
</protein>
<reference evidence="8" key="1">
    <citation type="submission" date="2018-05" db="EMBL/GenBank/DDBJ databases">
        <title>Draft genome of Mucuna pruriens seed.</title>
        <authorList>
            <person name="Nnadi N.E."/>
            <person name="Vos R."/>
            <person name="Hasami M.H."/>
            <person name="Devisetty U.K."/>
            <person name="Aguiy J.C."/>
        </authorList>
    </citation>
    <scope>NUCLEOTIDE SEQUENCE [LARGE SCALE GENOMIC DNA]</scope>
    <source>
        <strain evidence="8">JCA_2017</strain>
    </source>
</reference>
<dbReference type="Gene3D" id="3.30.420.10">
    <property type="entry name" value="Ribonuclease H-like superfamily/Ribonuclease H"/>
    <property type="match status" value="1"/>
</dbReference>
<dbReference type="AlphaFoldDB" id="A0A371HG85"/>
<dbReference type="InterPro" id="IPR036397">
    <property type="entry name" value="RNaseH_sf"/>
</dbReference>
<dbReference type="Proteomes" id="UP000257109">
    <property type="component" value="Unassembled WGS sequence"/>
</dbReference>
<dbReference type="GO" id="GO:0003964">
    <property type="term" value="F:RNA-directed DNA polymerase activity"/>
    <property type="evidence" value="ECO:0007669"/>
    <property type="project" value="UniProtKB-KW"/>
</dbReference>
<dbReference type="InterPro" id="IPR041588">
    <property type="entry name" value="Integrase_H2C2"/>
</dbReference>
<dbReference type="Pfam" id="PF17921">
    <property type="entry name" value="Integrase_H2C2"/>
    <property type="match status" value="1"/>
</dbReference>
<keyword evidence="9" id="KW-1185">Reference proteome</keyword>
<evidence type="ECO:0000256" key="1">
    <source>
        <dbReference type="ARBA" id="ARBA00022679"/>
    </source>
</evidence>
<evidence type="ECO:0000256" key="3">
    <source>
        <dbReference type="ARBA" id="ARBA00022722"/>
    </source>
</evidence>
<dbReference type="SUPFAM" id="SSF56672">
    <property type="entry name" value="DNA/RNA polymerases"/>
    <property type="match status" value="1"/>
</dbReference>
<keyword evidence="3" id="KW-0540">Nuclease</keyword>
<accession>A0A371HG85</accession>
<dbReference type="Pfam" id="PF00665">
    <property type="entry name" value="rve"/>
    <property type="match status" value="1"/>
</dbReference>
<dbReference type="GO" id="GO:0004519">
    <property type="term" value="F:endonuclease activity"/>
    <property type="evidence" value="ECO:0007669"/>
    <property type="project" value="UniProtKB-KW"/>
</dbReference>
<evidence type="ECO:0000256" key="5">
    <source>
        <dbReference type="ARBA" id="ARBA00022801"/>
    </source>
</evidence>
<name>A0A371HG85_MUCPR</name>
<organism evidence="8 9">
    <name type="scientific">Mucuna pruriens</name>
    <name type="common">Velvet bean</name>
    <name type="synonym">Dolichos pruriens</name>
    <dbReference type="NCBI Taxonomy" id="157652"/>
    <lineage>
        <taxon>Eukaryota</taxon>
        <taxon>Viridiplantae</taxon>
        <taxon>Streptophyta</taxon>
        <taxon>Embryophyta</taxon>
        <taxon>Tracheophyta</taxon>
        <taxon>Spermatophyta</taxon>
        <taxon>Magnoliopsida</taxon>
        <taxon>eudicotyledons</taxon>
        <taxon>Gunneridae</taxon>
        <taxon>Pentapetalae</taxon>
        <taxon>rosids</taxon>
        <taxon>fabids</taxon>
        <taxon>Fabales</taxon>
        <taxon>Fabaceae</taxon>
        <taxon>Papilionoideae</taxon>
        <taxon>50 kb inversion clade</taxon>
        <taxon>NPAAA clade</taxon>
        <taxon>indigoferoid/millettioid clade</taxon>
        <taxon>Phaseoleae</taxon>
        <taxon>Mucuna</taxon>
    </lineage>
</organism>
<comment type="caution">
    <text evidence="8">The sequence shown here is derived from an EMBL/GenBank/DDBJ whole genome shotgun (WGS) entry which is preliminary data.</text>
</comment>
<dbReference type="OrthoDB" id="10055717at2759"/>
<dbReference type="PANTHER" id="PTHR37984:SF5">
    <property type="entry name" value="PROTEIN NYNRIN-LIKE"/>
    <property type="match status" value="1"/>
</dbReference>
<evidence type="ECO:0000256" key="2">
    <source>
        <dbReference type="ARBA" id="ARBA00022695"/>
    </source>
</evidence>
<dbReference type="Pfam" id="PF17917">
    <property type="entry name" value="RT_RNaseH"/>
    <property type="match status" value="1"/>
</dbReference>
<dbReference type="InterPro" id="IPR043502">
    <property type="entry name" value="DNA/RNA_pol_sf"/>
</dbReference>
<dbReference type="PROSITE" id="PS50994">
    <property type="entry name" value="INTEGRASE"/>
    <property type="match status" value="1"/>
</dbReference>
<evidence type="ECO:0000256" key="4">
    <source>
        <dbReference type="ARBA" id="ARBA00022759"/>
    </source>
</evidence>
<feature type="domain" description="Integrase catalytic" evidence="7">
    <location>
        <begin position="361"/>
        <end position="466"/>
    </location>
</feature>
<evidence type="ECO:0000256" key="6">
    <source>
        <dbReference type="ARBA" id="ARBA00022918"/>
    </source>
</evidence>
<keyword evidence="5" id="KW-0378">Hydrolase</keyword>
<dbReference type="InterPro" id="IPR050951">
    <property type="entry name" value="Retrovirus_Pol_polyprotein"/>
</dbReference>
<proteinExistence type="predicted"/>
<dbReference type="Gene3D" id="1.10.340.70">
    <property type="match status" value="1"/>
</dbReference>
<dbReference type="Gene3D" id="3.30.70.270">
    <property type="match status" value="2"/>
</dbReference>
<gene>
    <name evidence="8" type="primary">pol</name>
    <name evidence="8" type="ORF">CR513_14846</name>
</gene>
<dbReference type="InterPro" id="IPR012337">
    <property type="entry name" value="RNaseH-like_sf"/>
</dbReference>
<dbReference type="PANTHER" id="PTHR37984">
    <property type="entry name" value="PROTEIN CBG26694"/>
    <property type="match status" value="1"/>
</dbReference>
<dbReference type="EMBL" id="QJKJ01002684">
    <property type="protein sequence ID" value="RDY01785.1"/>
    <property type="molecule type" value="Genomic_DNA"/>
</dbReference>
<dbReference type="InterPro" id="IPR043128">
    <property type="entry name" value="Rev_trsase/Diguanyl_cyclase"/>
</dbReference>
<feature type="non-terminal residue" evidence="8">
    <location>
        <position position="1"/>
    </location>
</feature>
<dbReference type="GO" id="GO:0015074">
    <property type="term" value="P:DNA integration"/>
    <property type="evidence" value="ECO:0007669"/>
    <property type="project" value="InterPro"/>
</dbReference>
<dbReference type="GO" id="GO:0003676">
    <property type="term" value="F:nucleic acid binding"/>
    <property type="evidence" value="ECO:0007669"/>
    <property type="project" value="InterPro"/>
</dbReference>
<dbReference type="InterPro" id="IPR041373">
    <property type="entry name" value="RT_RNaseH"/>
</dbReference>
<keyword evidence="2" id="KW-0548">Nucleotidyltransferase</keyword>
<sequence length="466" mass="53931">MEVFMDNFTVYADSFDACLENLSKVLTRCIDTNLVLNIEKELCWDIWYPTEASRLKNQRLTSSPLFQTLLLCSRHAGFYRRFIKNFSKVALPLSKLLQKDVDFKFDQPYVEAFQELKNRLASAPILQAPNSELPFDLMCDTSNSTLGAVLGQRDRVGKPMHVIAYMSRGPGPELLAIVFALEKFRSYLLGSKIIVFSDHVVLRFLLKKPDAKLRLIRWMLLLQELIIEIRDKKGSEKSVVHYLRQIERESDPIPIRDEFHQRHPGYTRRDFKAMPNISYGMILTFGDSTMIKCILDAKIKSVFQFCHATSRSGHYGSTRTTRKVLDCGFYWPTIFRHAYQFVSTNEKCQKSGMAIRRRHKIPQQPILFYKVFDVLGIDFMEPFLVSNGYSYILLAIDYVSRWVEAIATKTNDARVVMYFLKSNIFCWFGVSKALISDQGSHFCNRAMPSLLHKYGVVHRVATAYHP</sequence>
<dbReference type="InterPro" id="IPR001584">
    <property type="entry name" value="Integrase_cat-core"/>
</dbReference>
<evidence type="ECO:0000259" key="7">
    <source>
        <dbReference type="PROSITE" id="PS50994"/>
    </source>
</evidence>
<dbReference type="CDD" id="cd09274">
    <property type="entry name" value="RNase_HI_RT_Ty3"/>
    <property type="match status" value="1"/>
</dbReference>
<keyword evidence="6" id="KW-0695">RNA-directed DNA polymerase</keyword>
<dbReference type="SUPFAM" id="SSF53098">
    <property type="entry name" value="Ribonuclease H-like"/>
    <property type="match status" value="1"/>
</dbReference>